<name>A0A9X7XV22_LACJH</name>
<evidence type="ECO:0000313" key="2">
    <source>
        <dbReference type="Proteomes" id="UP000464749"/>
    </source>
</evidence>
<proteinExistence type="predicted"/>
<organism evidence="1 2">
    <name type="scientific">Lactobacillus johnsonii</name>
    <dbReference type="NCBI Taxonomy" id="33959"/>
    <lineage>
        <taxon>Bacteria</taxon>
        <taxon>Bacillati</taxon>
        <taxon>Bacillota</taxon>
        <taxon>Bacilli</taxon>
        <taxon>Lactobacillales</taxon>
        <taxon>Lactobacillaceae</taxon>
        <taxon>Lactobacillus</taxon>
    </lineage>
</organism>
<dbReference type="Proteomes" id="UP000464749">
    <property type="component" value="Plasmid unnamed1"/>
</dbReference>
<geneLocation type="plasmid" evidence="1 2">
    <name>unnamed1</name>
</geneLocation>
<reference evidence="1 2" key="1">
    <citation type="submission" date="2019-06" db="EMBL/GenBank/DDBJ databases">
        <title>Whole genome sequencing of Lactobacillus johnsonii strain G2A.</title>
        <authorList>
            <person name="Conlan S."/>
            <person name="Thomas P.J."/>
            <person name="Mullikin J."/>
            <person name="Singer J."/>
            <person name="Weaver C."/>
            <person name="Segre J.A."/>
        </authorList>
    </citation>
    <scope>NUCLEOTIDE SEQUENCE [LARGE SCALE GENOMIC DNA]</scope>
    <source>
        <strain evidence="1 2">G2A</strain>
        <plasmid evidence="1 2">unnamed1</plasmid>
    </source>
</reference>
<dbReference type="EMBL" id="CP040855">
    <property type="protein sequence ID" value="QIA88520.1"/>
    <property type="molecule type" value="Genomic_DNA"/>
</dbReference>
<sequence>MSKTAKAIFLVVVFAGLVTAKGINVGIKIEIVYTKNEFMYLCPDNFVNHQNKNVTIGDPNHKAKVIKFPYLKLLKLKIFGPI</sequence>
<protein>
    <submittedName>
        <fullName evidence="1">Uncharacterized protein</fullName>
    </submittedName>
</protein>
<accession>A0A9X7XV22</accession>
<gene>
    <name evidence="1" type="ORF">FEE39_09745</name>
</gene>
<evidence type="ECO:0000313" key="1">
    <source>
        <dbReference type="EMBL" id="QIA88520.1"/>
    </source>
</evidence>
<dbReference type="AlphaFoldDB" id="A0A9X7XV22"/>
<keyword evidence="1" id="KW-0614">Plasmid</keyword>